<evidence type="ECO:0000313" key="2">
    <source>
        <dbReference type="EMBL" id="KAF2101317.1"/>
    </source>
</evidence>
<comment type="caution">
    <text evidence="2">The sequence shown here is derived from an EMBL/GenBank/DDBJ whole genome shotgun (WGS) entry which is preliminary data.</text>
</comment>
<organism evidence="2 3">
    <name type="scientific">Rhizodiscina lignyota</name>
    <dbReference type="NCBI Taxonomy" id="1504668"/>
    <lineage>
        <taxon>Eukaryota</taxon>
        <taxon>Fungi</taxon>
        <taxon>Dikarya</taxon>
        <taxon>Ascomycota</taxon>
        <taxon>Pezizomycotina</taxon>
        <taxon>Dothideomycetes</taxon>
        <taxon>Pleosporomycetidae</taxon>
        <taxon>Aulographales</taxon>
        <taxon>Rhizodiscinaceae</taxon>
        <taxon>Rhizodiscina</taxon>
    </lineage>
</organism>
<accession>A0A9P4IKG1</accession>
<dbReference type="AlphaFoldDB" id="A0A9P4IKG1"/>
<gene>
    <name evidence="2" type="ORF">NA57DRAFT_53291</name>
</gene>
<protein>
    <submittedName>
        <fullName evidence="2">Uncharacterized protein</fullName>
    </submittedName>
</protein>
<feature type="compositionally biased region" description="Pro residues" evidence="1">
    <location>
        <begin position="21"/>
        <end position="30"/>
    </location>
</feature>
<evidence type="ECO:0000256" key="1">
    <source>
        <dbReference type="SAM" id="MobiDB-lite"/>
    </source>
</evidence>
<name>A0A9P4IKG1_9PEZI</name>
<reference evidence="2" key="1">
    <citation type="journal article" date="2020" name="Stud. Mycol.">
        <title>101 Dothideomycetes genomes: a test case for predicting lifestyles and emergence of pathogens.</title>
        <authorList>
            <person name="Haridas S."/>
            <person name="Albert R."/>
            <person name="Binder M."/>
            <person name="Bloem J."/>
            <person name="Labutti K."/>
            <person name="Salamov A."/>
            <person name="Andreopoulos B."/>
            <person name="Baker S."/>
            <person name="Barry K."/>
            <person name="Bills G."/>
            <person name="Bluhm B."/>
            <person name="Cannon C."/>
            <person name="Castanera R."/>
            <person name="Culley D."/>
            <person name="Daum C."/>
            <person name="Ezra D."/>
            <person name="Gonzalez J."/>
            <person name="Henrissat B."/>
            <person name="Kuo A."/>
            <person name="Liang C."/>
            <person name="Lipzen A."/>
            <person name="Lutzoni F."/>
            <person name="Magnuson J."/>
            <person name="Mondo S."/>
            <person name="Nolan M."/>
            <person name="Ohm R."/>
            <person name="Pangilinan J."/>
            <person name="Park H.-J."/>
            <person name="Ramirez L."/>
            <person name="Alfaro M."/>
            <person name="Sun H."/>
            <person name="Tritt A."/>
            <person name="Yoshinaga Y."/>
            <person name="Zwiers L.-H."/>
            <person name="Turgeon B."/>
            <person name="Goodwin S."/>
            <person name="Spatafora J."/>
            <person name="Crous P."/>
            <person name="Grigoriev I."/>
        </authorList>
    </citation>
    <scope>NUCLEOTIDE SEQUENCE</scope>
    <source>
        <strain evidence="2">CBS 133067</strain>
    </source>
</reference>
<dbReference type="EMBL" id="ML978123">
    <property type="protein sequence ID" value="KAF2101317.1"/>
    <property type="molecule type" value="Genomic_DNA"/>
</dbReference>
<proteinExistence type="predicted"/>
<dbReference type="Proteomes" id="UP000799772">
    <property type="component" value="Unassembled WGS sequence"/>
</dbReference>
<sequence>MGLFSKSKSNSKSTAASIPAEAPPSEPPKMPEVVITSPSTTSIPKGPPPGHGAGNHSTWPAVPSAGDYKSRVAAIDQADKTEGNEHKKSWLKEKLNLAGPDEKAYYDRRYKAGEGSDYEQASQLAMIVGGAGPV</sequence>
<keyword evidence="3" id="KW-1185">Reference proteome</keyword>
<evidence type="ECO:0000313" key="3">
    <source>
        <dbReference type="Proteomes" id="UP000799772"/>
    </source>
</evidence>
<feature type="region of interest" description="Disordered" evidence="1">
    <location>
        <begin position="1"/>
        <end position="65"/>
    </location>
</feature>
<feature type="compositionally biased region" description="Low complexity" evidence="1">
    <location>
        <begin position="1"/>
        <end position="20"/>
    </location>
</feature>